<dbReference type="InParanoid" id="A0A4S2MSL6"/>
<accession>A0A4S2MSL6</accession>
<gene>
    <name evidence="2" type="ORF">EX30DRAFT_116632</name>
</gene>
<dbReference type="EMBL" id="ML220134">
    <property type="protein sequence ID" value="TGZ79098.1"/>
    <property type="molecule type" value="Genomic_DNA"/>
</dbReference>
<reference evidence="2 3" key="1">
    <citation type="submission" date="2019-04" db="EMBL/GenBank/DDBJ databases">
        <title>Comparative genomics and transcriptomics to analyze fruiting body development in filamentous ascomycetes.</title>
        <authorList>
            <consortium name="DOE Joint Genome Institute"/>
            <person name="Lutkenhaus R."/>
            <person name="Traeger S."/>
            <person name="Breuer J."/>
            <person name="Kuo A."/>
            <person name="Lipzen A."/>
            <person name="Pangilinan J."/>
            <person name="Dilworth D."/>
            <person name="Sandor L."/>
            <person name="Poggeler S."/>
            <person name="Barry K."/>
            <person name="Grigoriev I.V."/>
            <person name="Nowrousian M."/>
        </authorList>
    </citation>
    <scope>NUCLEOTIDE SEQUENCE [LARGE SCALE GENOMIC DNA]</scope>
    <source>
        <strain evidence="2 3">CBS 389.68</strain>
    </source>
</reference>
<evidence type="ECO:0000313" key="2">
    <source>
        <dbReference type="EMBL" id="TGZ79098.1"/>
    </source>
</evidence>
<protein>
    <submittedName>
        <fullName evidence="2">Uncharacterized protein</fullName>
    </submittedName>
</protein>
<feature type="compositionally biased region" description="Polar residues" evidence="1">
    <location>
        <begin position="85"/>
        <end position="99"/>
    </location>
</feature>
<evidence type="ECO:0000256" key="1">
    <source>
        <dbReference type="SAM" id="MobiDB-lite"/>
    </source>
</evidence>
<proteinExistence type="predicted"/>
<feature type="compositionally biased region" description="Low complexity" evidence="1">
    <location>
        <begin position="29"/>
        <end position="43"/>
    </location>
</feature>
<dbReference type="AlphaFoldDB" id="A0A4S2MSL6"/>
<dbReference type="Proteomes" id="UP000298138">
    <property type="component" value="Unassembled WGS sequence"/>
</dbReference>
<sequence length="132" mass="14529">MVEVVSPSRMSAPPVELTTPSPASSIPYLSFPLPTSSSSFSSTLAPHTHSLGSRTLTPQSESIPTPPASQSTQRHHLIPPPLHCPTTQHRNQPTTNHHPFQTLPSLLPCPHLHNHRNHNLLIPRTTRYPSTR</sequence>
<keyword evidence="3" id="KW-1185">Reference proteome</keyword>
<evidence type="ECO:0000313" key="3">
    <source>
        <dbReference type="Proteomes" id="UP000298138"/>
    </source>
</evidence>
<organism evidence="2 3">
    <name type="scientific">Ascodesmis nigricans</name>
    <dbReference type="NCBI Taxonomy" id="341454"/>
    <lineage>
        <taxon>Eukaryota</taxon>
        <taxon>Fungi</taxon>
        <taxon>Dikarya</taxon>
        <taxon>Ascomycota</taxon>
        <taxon>Pezizomycotina</taxon>
        <taxon>Pezizomycetes</taxon>
        <taxon>Pezizales</taxon>
        <taxon>Ascodesmidaceae</taxon>
        <taxon>Ascodesmis</taxon>
    </lineage>
</organism>
<name>A0A4S2MSL6_9PEZI</name>
<feature type="compositionally biased region" description="Polar residues" evidence="1">
    <location>
        <begin position="50"/>
        <end position="72"/>
    </location>
</feature>
<feature type="region of interest" description="Disordered" evidence="1">
    <location>
        <begin position="1"/>
        <end position="99"/>
    </location>
</feature>